<feature type="domain" description="Glycosyltransferase subfamily 4-like N-terminal" evidence="2">
    <location>
        <begin position="12"/>
        <end position="167"/>
    </location>
</feature>
<protein>
    <submittedName>
        <fullName evidence="3">Glycosyltransferase</fullName>
        <ecNumber evidence="3">2.4.-.-</ecNumber>
    </submittedName>
</protein>
<dbReference type="Pfam" id="PF00534">
    <property type="entry name" value="Glycos_transf_1"/>
    <property type="match status" value="1"/>
</dbReference>
<evidence type="ECO:0000313" key="4">
    <source>
        <dbReference type="Proteomes" id="UP001149822"/>
    </source>
</evidence>
<dbReference type="GO" id="GO:0016757">
    <property type="term" value="F:glycosyltransferase activity"/>
    <property type="evidence" value="ECO:0007669"/>
    <property type="project" value="UniProtKB-KW"/>
</dbReference>
<keyword evidence="3" id="KW-0328">Glycosyltransferase</keyword>
<dbReference type="Gene3D" id="3.40.50.2000">
    <property type="entry name" value="Glycogen Phosphorylase B"/>
    <property type="match status" value="2"/>
</dbReference>
<dbReference type="Pfam" id="PF13579">
    <property type="entry name" value="Glyco_trans_4_4"/>
    <property type="match status" value="1"/>
</dbReference>
<dbReference type="PANTHER" id="PTHR45947:SF3">
    <property type="entry name" value="SULFOQUINOVOSYL TRANSFERASE SQD2"/>
    <property type="match status" value="1"/>
</dbReference>
<dbReference type="EMBL" id="JAPTYD010000046">
    <property type="protein sequence ID" value="MCZ0963692.1"/>
    <property type="molecule type" value="Genomic_DNA"/>
</dbReference>
<sequence length="389" mass="43645">MRIIGYVDPTHGGPVEGIKRSSERMQEQGHETEIVSSDHANAPYIANFPMTVHACGRSDKQGWGYSPDIEQWIVREGHRFDAAVIHGIWHWSAVGGYRGLKRAGVPYVVFAHGMLDPWFRKVKPVKHWIKQVYWWMWLGRVMRDAQWVLFTTEEEMRLAQGAFWGYPFKSRTVAYGAPDIPNRDNQQRNAFAEALPDVVGKPYLLFLSRIHAKKGCDLLVEAFAAEAQRWPGLQLVVAGPDSDGLVDGLRERASKLGVGDRIHWPGMLSGDAKYGAFRGAEAFILPSHQENFGIVVAEAMAASLPVMTTYKVNTWREVVAGKAGFVESDTYDGIRKLLANWLALPAEQRKAMRATARATYERHFMIGKASDALAEVLEEAIAIRNSVRL</sequence>
<keyword evidence="4" id="KW-1185">Reference proteome</keyword>
<comment type="caution">
    <text evidence="3">The sequence shown here is derived from an EMBL/GenBank/DDBJ whole genome shotgun (WGS) entry which is preliminary data.</text>
</comment>
<keyword evidence="3" id="KW-0808">Transferase</keyword>
<name>A0ABT4J9D3_9RHOB</name>
<organism evidence="3 4">
    <name type="scientific">Paracoccus benzoatiresistens</name>
    <dbReference type="NCBI Taxonomy" id="2997341"/>
    <lineage>
        <taxon>Bacteria</taxon>
        <taxon>Pseudomonadati</taxon>
        <taxon>Pseudomonadota</taxon>
        <taxon>Alphaproteobacteria</taxon>
        <taxon>Rhodobacterales</taxon>
        <taxon>Paracoccaceae</taxon>
        <taxon>Paracoccus</taxon>
    </lineage>
</organism>
<feature type="domain" description="Glycosyl transferase family 1" evidence="1">
    <location>
        <begin position="197"/>
        <end position="357"/>
    </location>
</feature>
<dbReference type="InterPro" id="IPR001296">
    <property type="entry name" value="Glyco_trans_1"/>
</dbReference>
<dbReference type="EC" id="2.4.-.-" evidence="3"/>
<gene>
    <name evidence="3" type="ORF">OU682_19000</name>
</gene>
<accession>A0ABT4J9D3</accession>
<dbReference type="InterPro" id="IPR028098">
    <property type="entry name" value="Glyco_trans_4-like_N"/>
</dbReference>
<dbReference type="InterPro" id="IPR050194">
    <property type="entry name" value="Glycosyltransferase_grp1"/>
</dbReference>
<dbReference type="Proteomes" id="UP001149822">
    <property type="component" value="Unassembled WGS sequence"/>
</dbReference>
<evidence type="ECO:0000259" key="1">
    <source>
        <dbReference type="Pfam" id="PF00534"/>
    </source>
</evidence>
<dbReference type="PANTHER" id="PTHR45947">
    <property type="entry name" value="SULFOQUINOVOSYL TRANSFERASE SQD2"/>
    <property type="match status" value="1"/>
</dbReference>
<reference evidence="3" key="1">
    <citation type="submission" date="2022-12" db="EMBL/GenBank/DDBJ databases">
        <title>Paracoccus sp. EF6 isolated from a lake water.</title>
        <authorList>
            <person name="Liu H."/>
        </authorList>
    </citation>
    <scope>NUCLEOTIDE SEQUENCE</scope>
    <source>
        <strain evidence="3">EF6</strain>
    </source>
</reference>
<evidence type="ECO:0000313" key="3">
    <source>
        <dbReference type="EMBL" id="MCZ0963692.1"/>
    </source>
</evidence>
<proteinExistence type="predicted"/>
<evidence type="ECO:0000259" key="2">
    <source>
        <dbReference type="Pfam" id="PF13579"/>
    </source>
</evidence>
<dbReference type="RefSeq" id="WP_268943785.1">
    <property type="nucleotide sequence ID" value="NZ_JAPTYD010000046.1"/>
</dbReference>
<dbReference type="SUPFAM" id="SSF53756">
    <property type="entry name" value="UDP-Glycosyltransferase/glycogen phosphorylase"/>
    <property type="match status" value="1"/>
</dbReference>